<evidence type="ECO:0000256" key="4">
    <source>
        <dbReference type="ARBA" id="ARBA00022692"/>
    </source>
</evidence>
<evidence type="ECO:0000256" key="11">
    <source>
        <dbReference type="ARBA" id="ARBA00037962"/>
    </source>
</evidence>
<evidence type="ECO:0000256" key="6">
    <source>
        <dbReference type="ARBA" id="ARBA00022927"/>
    </source>
</evidence>
<reference evidence="15" key="1">
    <citation type="submission" date="2023-03" db="EMBL/GenBank/DDBJ databases">
        <authorList>
            <person name="Julca I."/>
        </authorList>
    </citation>
    <scope>NUCLEOTIDE SEQUENCE</scope>
</reference>
<evidence type="ECO:0000256" key="12">
    <source>
        <dbReference type="ARBA" id="ARBA00060029"/>
    </source>
</evidence>
<keyword evidence="8" id="KW-0333">Golgi apparatus</keyword>
<dbReference type="GO" id="GO:0005789">
    <property type="term" value="C:endoplasmic reticulum membrane"/>
    <property type="evidence" value="ECO:0007669"/>
    <property type="project" value="UniProtKB-SubCell"/>
</dbReference>
<dbReference type="EMBL" id="OX459126">
    <property type="protein sequence ID" value="CAI9118255.1"/>
    <property type="molecule type" value="Genomic_DNA"/>
</dbReference>
<dbReference type="PROSITE" id="PS50192">
    <property type="entry name" value="T_SNARE"/>
    <property type="match status" value="1"/>
</dbReference>
<dbReference type="PANTHER" id="PTHR12791">
    <property type="entry name" value="GOLGI SNARE BET1-RELATED"/>
    <property type="match status" value="1"/>
</dbReference>
<keyword evidence="5" id="KW-0256">Endoplasmic reticulum</keyword>
<gene>
    <name evidence="15" type="ORF">OLC1_LOCUS24166</name>
</gene>
<proteinExistence type="inferred from homology"/>
<sequence>MSYRRDQRSSRASLFDDIEEGGLRTSSRDIDERDNDKAIDSLHDRVSYLKRLTGDIHEEVESHNRILSQIGNGMDSTRGIMAGTMGRFKAVFEKKAHRRMCKLVVCFVISFLAICYFIRFLFQFLYG</sequence>
<dbReference type="FunFam" id="1.20.5.110:FF:000033">
    <property type="entry name" value="bet1-like SNARE 1-1"/>
    <property type="match status" value="1"/>
</dbReference>
<evidence type="ECO:0000256" key="5">
    <source>
        <dbReference type="ARBA" id="ARBA00022824"/>
    </source>
</evidence>
<dbReference type="AlphaFoldDB" id="A0AAV1EF34"/>
<comment type="function">
    <text evidence="12">Required for vesicular transport from the ER to the Golgi complex. Functions as a SNARE associated with ER-derived vesicles.</text>
</comment>
<dbReference type="Proteomes" id="UP001161247">
    <property type="component" value="Chromosome 9"/>
</dbReference>
<comment type="similarity">
    <text evidence="11">Belongs to the BET1 family.</text>
</comment>
<keyword evidence="16" id="KW-1185">Reference proteome</keyword>
<feature type="transmembrane region" description="Helical" evidence="13">
    <location>
        <begin position="103"/>
        <end position="126"/>
    </location>
</feature>
<keyword evidence="7 13" id="KW-1133">Transmembrane helix</keyword>
<keyword evidence="6" id="KW-0653">Protein transport</keyword>
<feature type="domain" description="T-SNARE coiled-coil homology" evidence="14">
    <location>
        <begin position="29"/>
        <end position="91"/>
    </location>
</feature>
<evidence type="ECO:0000259" key="14">
    <source>
        <dbReference type="PROSITE" id="PS50192"/>
    </source>
</evidence>
<keyword evidence="3" id="KW-0813">Transport</keyword>
<evidence type="ECO:0000256" key="3">
    <source>
        <dbReference type="ARBA" id="ARBA00022448"/>
    </source>
</evidence>
<dbReference type="GO" id="GO:0015031">
    <property type="term" value="P:protein transport"/>
    <property type="evidence" value="ECO:0007669"/>
    <property type="project" value="UniProtKB-KW"/>
</dbReference>
<evidence type="ECO:0000256" key="9">
    <source>
        <dbReference type="ARBA" id="ARBA00023054"/>
    </source>
</evidence>
<evidence type="ECO:0000256" key="7">
    <source>
        <dbReference type="ARBA" id="ARBA00022989"/>
    </source>
</evidence>
<dbReference type="Gene3D" id="1.20.5.110">
    <property type="match status" value="1"/>
</dbReference>
<evidence type="ECO:0000313" key="15">
    <source>
        <dbReference type="EMBL" id="CAI9118255.1"/>
    </source>
</evidence>
<organism evidence="15 16">
    <name type="scientific">Oldenlandia corymbosa var. corymbosa</name>
    <dbReference type="NCBI Taxonomy" id="529605"/>
    <lineage>
        <taxon>Eukaryota</taxon>
        <taxon>Viridiplantae</taxon>
        <taxon>Streptophyta</taxon>
        <taxon>Embryophyta</taxon>
        <taxon>Tracheophyta</taxon>
        <taxon>Spermatophyta</taxon>
        <taxon>Magnoliopsida</taxon>
        <taxon>eudicotyledons</taxon>
        <taxon>Gunneridae</taxon>
        <taxon>Pentapetalae</taxon>
        <taxon>asterids</taxon>
        <taxon>lamiids</taxon>
        <taxon>Gentianales</taxon>
        <taxon>Rubiaceae</taxon>
        <taxon>Rubioideae</taxon>
        <taxon>Spermacoceae</taxon>
        <taxon>Hedyotis-Oldenlandia complex</taxon>
        <taxon>Oldenlandia</taxon>
    </lineage>
</organism>
<evidence type="ECO:0000256" key="8">
    <source>
        <dbReference type="ARBA" id="ARBA00023034"/>
    </source>
</evidence>
<evidence type="ECO:0000256" key="13">
    <source>
        <dbReference type="SAM" id="Phobius"/>
    </source>
</evidence>
<accession>A0AAV1EF34</accession>
<evidence type="ECO:0000256" key="1">
    <source>
        <dbReference type="ARBA" id="ARBA00004163"/>
    </source>
</evidence>
<dbReference type="InterPro" id="IPR039899">
    <property type="entry name" value="BET1_SNARE"/>
</dbReference>
<dbReference type="GO" id="GO:0000139">
    <property type="term" value="C:Golgi membrane"/>
    <property type="evidence" value="ECO:0007669"/>
    <property type="project" value="UniProtKB-SubCell"/>
</dbReference>
<comment type="subcellular location">
    <subcellularLocation>
        <location evidence="1">Endoplasmic reticulum membrane</location>
        <topology evidence="1">Single-pass type IV membrane protein</topology>
    </subcellularLocation>
    <subcellularLocation>
        <location evidence="2">Golgi apparatus membrane</location>
        <topology evidence="2">Single-pass type IV membrane protein</topology>
    </subcellularLocation>
</comment>
<dbReference type="CDD" id="cd15853">
    <property type="entry name" value="SNARE_Bet1"/>
    <property type="match status" value="1"/>
</dbReference>
<dbReference type="SUPFAM" id="SSF58038">
    <property type="entry name" value="SNARE fusion complex"/>
    <property type="match status" value="1"/>
</dbReference>
<evidence type="ECO:0000256" key="2">
    <source>
        <dbReference type="ARBA" id="ARBA00004409"/>
    </source>
</evidence>
<dbReference type="InterPro" id="IPR000727">
    <property type="entry name" value="T_SNARE_dom"/>
</dbReference>
<name>A0AAV1EF34_OLDCO</name>
<protein>
    <submittedName>
        <fullName evidence="15">OLC1v1019795C2</fullName>
    </submittedName>
</protein>
<keyword evidence="9" id="KW-0175">Coiled coil</keyword>
<evidence type="ECO:0000313" key="16">
    <source>
        <dbReference type="Proteomes" id="UP001161247"/>
    </source>
</evidence>
<evidence type="ECO:0000256" key="10">
    <source>
        <dbReference type="ARBA" id="ARBA00023136"/>
    </source>
</evidence>
<keyword evidence="10 13" id="KW-0472">Membrane</keyword>
<keyword evidence="4 13" id="KW-0812">Transmembrane</keyword>